<accession>A0ABP9RP98</accession>
<dbReference type="InterPro" id="IPR012312">
    <property type="entry name" value="Hemerythrin-like"/>
</dbReference>
<evidence type="ECO:0000259" key="2">
    <source>
        <dbReference type="Pfam" id="PF01814"/>
    </source>
</evidence>
<dbReference type="Pfam" id="PF01814">
    <property type="entry name" value="Hemerythrin"/>
    <property type="match status" value="1"/>
</dbReference>
<reference evidence="4" key="1">
    <citation type="journal article" date="2019" name="Int. J. Syst. Evol. Microbiol.">
        <title>The Global Catalogue of Microorganisms (GCM) 10K type strain sequencing project: providing services to taxonomists for standard genome sequencing and annotation.</title>
        <authorList>
            <consortium name="The Broad Institute Genomics Platform"/>
            <consortium name="The Broad Institute Genome Sequencing Center for Infectious Disease"/>
            <person name="Wu L."/>
            <person name="Ma J."/>
        </authorList>
    </citation>
    <scope>NUCLEOTIDE SEQUENCE [LARGE SCALE GENOMIC DNA]</scope>
    <source>
        <strain evidence="4">JCM 18304</strain>
    </source>
</reference>
<dbReference type="Proteomes" id="UP001501570">
    <property type="component" value="Unassembled WGS sequence"/>
</dbReference>
<dbReference type="Gene3D" id="1.20.120.520">
    <property type="entry name" value="nmb1532 protein domain like"/>
    <property type="match status" value="1"/>
</dbReference>
<dbReference type="PANTHER" id="PTHR35585:SF1">
    <property type="entry name" value="HHE DOMAIN PROTEIN (AFU_ORTHOLOGUE AFUA_4G00730)"/>
    <property type="match status" value="1"/>
</dbReference>
<feature type="region of interest" description="Disordered" evidence="1">
    <location>
        <begin position="151"/>
        <end position="178"/>
    </location>
</feature>
<feature type="domain" description="Hemerythrin-like" evidence="2">
    <location>
        <begin position="9"/>
        <end position="134"/>
    </location>
</feature>
<dbReference type="RefSeq" id="WP_345628585.1">
    <property type="nucleotide sequence ID" value="NZ_BAABJQ010000005.1"/>
</dbReference>
<dbReference type="CDD" id="cd12108">
    <property type="entry name" value="Hr-like"/>
    <property type="match status" value="1"/>
</dbReference>
<dbReference type="PANTHER" id="PTHR35585">
    <property type="entry name" value="HHE DOMAIN PROTEIN (AFU_ORTHOLOGUE AFUA_4G00730)"/>
    <property type="match status" value="1"/>
</dbReference>
<evidence type="ECO:0000313" key="3">
    <source>
        <dbReference type="EMBL" id="GAA5183237.1"/>
    </source>
</evidence>
<proteinExistence type="predicted"/>
<gene>
    <name evidence="3" type="ORF">GCM10023322_22050</name>
</gene>
<feature type="compositionally biased region" description="Pro residues" evidence="1">
    <location>
        <begin position="162"/>
        <end position="171"/>
    </location>
</feature>
<sequence length="203" mass="22636">MTQTVQRDVINVLNQDHHEIEELFVRLEELAGTRDAPDSAGDRAEARIVADQLSTELARHWAAEERHLYPAISKHAPALRPLAEHELTEHGKAERSLKALDRLDTDDEEFWIRAEVLIDLVRAHIRVEEAEVFPGLRDAVPKELLVELGGRVERAQRTAPTRPHPATPDRPPGNTLVDPAAALVDRVRDAASSRGTLPGPGRR</sequence>
<name>A0ABP9RP98_9ACTN</name>
<organism evidence="3 4">
    <name type="scientific">Rugosimonospora acidiphila</name>
    <dbReference type="NCBI Taxonomy" id="556531"/>
    <lineage>
        <taxon>Bacteria</taxon>
        <taxon>Bacillati</taxon>
        <taxon>Actinomycetota</taxon>
        <taxon>Actinomycetes</taxon>
        <taxon>Micromonosporales</taxon>
        <taxon>Micromonosporaceae</taxon>
        <taxon>Rugosimonospora</taxon>
    </lineage>
</organism>
<comment type="caution">
    <text evidence="3">The sequence shown here is derived from an EMBL/GenBank/DDBJ whole genome shotgun (WGS) entry which is preliminary data.</text>
</comment>
<protein>
    <submittedName>
        <fullName evidence="3">Hemerythrin domain-containing protein</fullName>
    </submittedName>
</protein>
<evidence type="ECO:0000313" key="4">
    <source>
        <dbReference type="Proteomes" id="UP001501570"/>
    </source>
</evidence>
<keyword evidence="4" id="KW-1185">Reference proteome</keyword>
<evidence type="ECO:0000256" key="1">
    <source>
        <dbReference type="SAM" id="MobiDB-lite"/>
    </source>
</evidence>
<dbReference type="EMBL" id="BAABJQ010000005">
    <property type="protein sequence ID" value="GAA5183237.1"/>
    <property type="molecule type" value="Genomic_DNA"/>
</dbReference>